<dbReference type="RefSeq" id="XP_022249498.1">
    <property type="nucleotide sequence ID" value="XM_022393790.1"/>
</dbReference>
<protein>
    <submittedName>
        <fullName evidence="8 9">Uncharacterized protein LOC106465838 isoform X1</fullName>
    </submittedName>
</protein>
<keyword evidence="2" id="KW-0378">Hydrolase</keyword>
<feature type="region of interest" description="Disordered" evidence="6">
    <location>
        <begin position="400"/>
        <end position="422"/>
    </location>
</feature>
<dbReference type="Pfam" id="PF04227">
    <property type="entry name" value="Indigoidine_A"/>
    <property type="match status" value="1"/>
</dbReference>
<name>A0ABM1T0U2_LIMPO</name>
<accession>A0ABM1T0U2</accession>
<gene>
    <name evidence="8 9" type="primary">LOC106465838</name>
</gene>
<evidence type="ECO:0000256" key="6">
    <source>
        <dbReference type="SAM" id="MobiDB-lite"/>
    </source>
</evidence>
<keyword evidence="4" id="KW-0456">Lyase</keyword>
<evidence type="ECO:0000256" key="3">
    <source>
        <dbReference type="ARBA" id="ARBA00023211"/>
    </source>
</evidence>
<keyword evidence="3" id="KW-0464">Manganese</keyword>
<dbReference type="Gene3D" id="3.40.1790.10">
    <property type="entry name" value="Indigoidine synthase domain"/>
    <property type="match status" value="1"/>
</dbReference>
<evidence type="ECO:0000256" key="2">
    <source>
        <dbReference type="ARBA" id="ARBA00022801"/>
    </source>
</evidence>
<evidence type="ECO:0000256" key="5">
    <source>
        <dbReference type="ARBA" id="ARBA00023295"/>
    </source>
</evidence>
<dbReference type="SUPFAM" id="SSF110581">
    <property type="entry name" value="Indigoidine synthase A-like"/>
    <property type="match status" value="1"/>
</dbReference>
<dbReference type="PANTHER" id="PTHR42909:SF1">
    <property type="entry name" value="CARBOHYDRATE KINASE PFKB DOMAIN-CONTAINING PROTEIN"/>
    <property type="match status" value="1"/>
</dbReference>
<dbReference type="InterPro" id="IPR022830">
    <property type="entry name" value="Indigdn_synthA-like"/>
</dbReference>
<organism evidence="7 8">
    <name type="scientific">Limulus polyphemus</name>
    <name type="common">Atlantic horseshoe crab</name>
    <dbReference type="NCBI Taxonomy" id="6850"/>
    <lineage>
        <taxon>Eukaryota</taxon>
        <taxon>Metazoa</taxon>
        <taxon>Ecdysozoa</taxon>
        <taxon>Arthropoda</taxon>
        <taxon>Chelicerata</taxon>
        <taxon>Merostomata</taxon>
        <taxon>Xiphosura</taxon>
        <taxon>Limulidae</taxon>
        <taxon>Limulus</taxon>
    </lineage>
</organism>
<keyword evidence="1" id="KW-0479">Metal-binding</keyword>
<evidence type="ECO:0000313" key="7">
    <source>
        <dbReference type="Proteomes" id="UP000694941"/>
    </source>
</evidence>
<evidence type="ECO:0000256" key="1">
    <source>
        <dbReference type="ARBA" id="ARBA00022723"/>
    </source>
</evidence>
<dbReference type="GeneID" id="106465838"/>
<keyword evidence="7" id="KW-1185">Reference proteome</keyword>
<evidence type="ECO:0000313" key="9">
    <source>
        <dbReference type="RefSeq" id="XP_022249499.1"/>
    </source>
</evidence>
<dbReference type="RefSeq" id="XP_022249499.1">
    <property type="nucleotide sequence ID" value="XM_022393791.1"/>
</dbReference>
<reference evidence="8 9" key="1">
    <citation type="submission" date="2025-05" db="UniProtKB">
        <authorList>
            <consortium name="RefSeq"/>
        </authorList>
    </citation>
    <scope>IDENTIFICATION</scope>
    <source>
        <tissue evidence="8 9">Muscle</tissue>
    </source>
</reference>
<keyword evidence="5" id="KW-0326">Glycosidase</keyword>
<evidence type="ECO:0000256" key="4">
    <source>
        <dbReference type="ARBA" id="ARBA00023239"/>
    </source>
</evidence>
<dbReference type="Proteomes" id="UP000694941">
    <property type="component" value="Unplaced"/>
</dbReference>
<dbReference type="PANTHER" id="PTHR42909">
    <property type="entry name" value="ZGC:136858"/>
    <property type="match status" value="1"/>
</dbReference>
<evidence type="ECO:0000313" key="8">
    <source>
        <dbReference type="RefSeq" id="XP_022249498.1"/>
    </source>
</evidence>
<sequence length="422" mass="45207">MAVLQHRKIILNLSKVSGILQYGCLLKLARKKWTLSKDVFKFSEDVATAIKSGKPVVALESTIITHGMPYPANLKTAVAVEEIVTNQGAVPATIAIMNGRICIGMNKTELKELAESRKISKISRRDLPYVVSKQLTGGTTVAGTMVIAHEVGISVFVTGGIGGVHRGGEKSMDISADLTELSRTPLTVVSGGVKSILDIEKTLEYLETFGVSVVTYGPSRNFPAFFTSDSGFLAPYNVTTPEEAARLIIARDELNLESGILVAVPISQEHSAEGETVEAAIKEALRIAEQNGICGKDITPFILNKVNELTDGTSLQANIALVKINACVGAQIAVELAKLRQQNEKPLHSDRCVGLSSNSVKTKVEKAVTQEELDIGRPVVVGGSIVDFTATVLQEKLQNNNSPHGCSQKFFQGEGGQRSVKL</sequence>
<dbReference type="HAMAP" id="MF_01876">
    <property type="entry name" value="PsiMP_glycosidase"/>
    <property type="match status" value="1"/>
</dbReference>
<proteinExistence type="inferred from homology"/>
<dbReference type="InterPro" id="IPR007342">
    <property type="entry name" value="PsuG"/>
</dbReference>